<dbReference type="Proteomes" id="UP000305511">
    <property type="component" value="Unassembled WGS sequence"/>
</dbReference>
<dbReference type="EMBL" id="SIYF01000837">
    <property type="protein sequence ID" value="TKK53877.1"/>
    <property type="molecule type" value="Genomic_DNA"/>
</dbReference>
<name>A0A4U3K012_ENTFL</name>
<accession>A0A4U3K012</accession>
<organism evidence="1 2">
    <name type="scientific">Enterococcus faecalis</name>
    <name type="common">Streptococcus faecalis</name>
    <dbReference type="NCBI Taxonomy" id="1351"/>
    <lineage>
        <taxon>Bacteria</taxon>
        <taxon>Bacillati</taxon>
        <taxon>Bacillota</taxon>
        <taxon>Bacilli</taxon>
        <taxon>Lactobacillales</taxon>
        <taxon>Enterococcaceae</taxon>
        <taxon>Enterococcus</taxon>
    </lineage>
</organism>
<sequence>MSVQVISLRDLLDASSDKKQVQEILCEFKSIPHPVTGKVNDVEFFLHEKAISYESMTLSTTYLIFASAGDENVLVGYFSLANKPLVMNKKNYKGLAKNQQRRLCQNGSKTESGGYRVNSYLIGQVGKNYSEKAKKLKAINGTQILTLAYNMVLKAKKIINARYVWIECEDTPRLIDFYSDFGFEVIQNYETNSGLVVMVMKLKEN</sequence>
<comment type="caution">
    <text evidence="1">The sequence shown here is derived from an EMBL/GenBank/DDBJ whole genome shotgun (WGS) entry which is preliminary data.</text>
</comment>
<evidence type="ECO:0000313" key="2">
    <source>
        <dbReference type="Proteomes" id="UP000305511"/>
    </source>
</evidence>
<reference evidence="1 2" key="1">
    <citation type="submission" date="2019-02" db="EMBL/GenBank/DDBJ databases">
        <title>Bacteria dissemination in different level of health care in South Africa: the effectiveness of infections prevention and control.</title>
        <authorList>
            <person name="Shobo C."/>
            <person name="Amoako D.G."/>
            <person name="Allam M."/>
            <person name="Ismail A."/>
            <person name="Bester L.A."/>
            <person name="Essack S.Y."/>
        </authorList>
    </citation>
    <scope>NUCLEOTIDE SEQUENCE [LARGE SCALE GENOMIC DNA]</scope>
    <source>
        <strain evidence="1 2">2SIL2</strain>
    </source>
</reference>
<proteinExistence type="predicted"/>
<protein>
    <submittedName>
        <fullName evidence="1">GNAT family N-acetyltransferase</fullName>
    </submittedName>
</protein>
<dbReference type="Gene3D" id="3.40.630.30">
    <property type="match status" value="1"/>
</dbReference>
<keyword evidence="1" id="KW-0808">Transferase</keyword>
<gene>
    <name evidence="1" type="ORF">EY666_20210</name>
</gene>
<evidence type="ECO:0000313" key="1">
    <source>
        <dbReference type="EMBL" id="TKK53877.1"/>
    </source>
</evidence>
<dbReference type="AlphaFoldDB" id="A0A4U3K012"/>
<dbReference type="RefSeq" id="WP_010716920.1">
    <property type="nucleotide sequence ID" value="NZ_JACKWI010000001.1"/>
</dbReference>
<dbReference type="GO" id="GO:0016740">
    <property type="term" value="F:transferase activity"/>
    <property type="evidence" value="ECO:0007669"/>
    <property type="project" value="UniProtKB-KW"/>
</dbReference>